<evidence type="ECO:0000256" key="3">
    <source>
        <dbReference type="ARBA" id="ARBA00023274"/>
    </source>
</evidence>
<evidence type="ECO:0000256" key="4">
    <source>
        <dbReference type="ARBA" id="ARBA00035335"/>
    </source>
</evidence>
<dbReference type="SMART" id="SM01393">
    <property type="entry name" value="Ribosomal_L32e"/>
    <property type="match status" value="1"/>
</dbReference>
<dbReference type="GO" id="GO:0003735">
    <property type="term" value="F:structural constituent of ribosome"/>
    <property type="evidence" value="ECO:0007669"/>
    <property type="project" value="InterPro"/>
</dbReference>
<evidence type="ECO:0000313" key="5">
    <source>
        <dbReference type="EMBL" id="VCW84676.1"/>
    </source>
</evidence>
<evidence type="ECO:0000256" key="1">
    <source>
        <dbReference type="ARBA" id="ARBA00008431"/>
    </source>
</evidence>
<dbReference type="InterPro" id="IPR001515">
    <property type="entry name" value="Ribosomal_eL32"/>
</dbReference>
<dbReference type="PANTHER" id="PTHR23413:SF1">
    <property type="entry name" value="RIBOSOMAL PROTEIN L32"/>
    <property type="match status" value="1"/>
</dbReference>
<evidence type="ECO:0000256" key="2">
    <source>
        <dbReference type="ARBA" id="ARBA00022980"/>
    </source>
</evidence>
<comment type="caution">
    <text evidence="5">The sequence shown here is derived from an EMBL/GenBank/DDBJ whole genome shotgun (WGS) entry which is preliminary data.</text>
</comment>
<protein>
    <recommendedName>
        <fullName evidence="4">60S ribosomal protein L32</fullName>
    </recommendedName>
</protein>
<evidence type="ECO:0000313" key="6">
    <source>
        <dbReference type="Proteomes" id="UP000269945"/>
    </source>
</evidence>
<dbReference type="SUPFAM" id="SSF52042">
    <property type="entry name" value="Ribosomal protein L32e"/>
    <property type="match status" value="1"/>
</dbReference>
<dbReference type="AlphaFoldDB" id="A0A9X9Q0V6"/>
<comment type="similarity">
    <text evidence="1">Belongs to the eukaryotic ribosomal protein eL32 family.</text>
</comment>
<name>A0A9X9Q0V6_GULGU</name>
<accession>A0A9X9Q0V6</accession>
<organism evidence="5 6">
    <name type="scientific">Gulo gulo</name>
    <name type="common">Wolverine</name>
    <name type="synonym">Gluton</name>
    <dbReference type="NCBI Taxonomy" id="48420"/>
    <lineage>
        <taxon>Eukaryota</taxon>
        <taxon>Metazoa</taxon>
        <taxon>Chordata</taxon>
        <taxon>Craniata</taxon>
        <taxon>Vertebrata</taxon>
        <taxon>Euteleostomi</taxon>
        <taxon>Mammalia</taxon>
        <taxon>Eutheria</taxon>
        <taxon>Laurasiatheria</taxon>
        <taxon>Carnivora</taxon>
        <taxon>Caniformia</taxon>
        <taxon>Musteloidea</taxon>
        <taxon>Mustelidae</taxon>
        <taxon>Guloninae</taxon>
        <taxon>Gulo</taxon>
    </lineage>
</organism>
<proteinExistence type="inferred from homology"/>
<reference evidence="5 6" key="1">
    <citation type="submission" date="2018-10" db="EMBL/GenBank/DDBJ databases">
        <authorList>
            <person name="Ekblom R."/>
            <person name="Jareborg N."/>
        </authorList>
    </citation>
    <scope>NUCLEOTIDE SEQUENCE [LARGE SCALE GENOMIC DNA]</scope>
    <source>
        <tissue evidence="5">Muscle</tissue>
    </source>
</reference>
<dbReference type="Proteomes" id="UP000269945">
    <property type="component" value="Unassembled WGS sequence"/>
</dbReference>
<dbReference type="Pfam" id="PF01655">
    <property type="entry name" value="Ribosomal_L32e"/>
    <property type="match status" value="1"/>
</dbReference>
<dbReference type="InterPro" id="IPR036351">
    <property type="entry name" value="Ribosomal_eL32_sf"/>
</dbReference>
<keyword evidence="6" id="KW-1185">Reference proteome</keyword>
<feature type="non-terminal residue" evidence="5">
    <location>
        <position position="1"/>
    </location>
</feature>
<keyword evidence="2" id="KW-0689">Ribosomal protein</keyword>
<dbReference type="PANTHER" id="PTHR23413">
    <property type="entry name" value="60S RIBOSOMAL PROTEIN L32 AND DNA-DIRECTED RNA POLYMERASE II, SUBUNIT N"/>
    <property type="match status" value="1"/>
</dbReference>
<sequence length="125" mass="14195">LRPLVRPKIAKERTKTFIQHQSDQCVKIKPNWRKPRGTDGRVHRRLKGQILTPSMGYGSNKETKHTLPSGSRKLLVHNVKELDGPHISQCRDGSRWLCQTHGAKSSPAGQSQHQAAKRLCIPYRC</sequence>
<dbReference type="EMBL" id="CYRY02014872">
    <property type="protein sequence ID" value="VCW84676.1"/>
    <property type="molecule type" value="Genomic_DNA"/>
</dbReference>
<dbReference type="GO" id="GO:0006412">
    <property type="term" value="P:translation"/>
    <property type="evidence" value="ECO:0007669"/>
    <property type="project" value="InterPro"/>
</dbReference>
<dbReference type="GO" id="GO:0022625">
    <property type="term" value="C:cytosolic large ribosomal subunit"/>
    <property type="evidence" value="ECO:0007669"/>
    <property type="project" value="TreeGrafter"/>
</dbReference>
<keyword evidence="3" id="KW-0687">Ribonucleoprotein</keyword>
<gene>
    <name evidence="5" type="ORF">BN2614_LOCUS2</name>
</gene>